<dbReference type="GO" id="GO:0009279">
    <property type="term" value="C:cell outer membrane"/>
    <property type="evidence" value="ECO:0007669"/>
    <property type="project" value="UniProtKB-SubCell"/>
</dbReference>
<dbReference type="RefSeq" id="WP_011262847.1">
    <property type="nucleotide sequence ID" value="NC_006840.2"/>
</dbReference>
<evidence type="ECO:0000313" key="12">
    <source>
        <dbReference type="Proteomes" id="UP000000537"/>
    </source>
</evidence>
<evidence type="ECO:0000256" key="2">
    <source>
        <dbReference type="ARBA" id="ARBA00004442"/>
    </source>
</evidence>
<sequence length="435" mass="47233">MKKSILALSVLSVFSFGATASPELGNGQLGFTAEDKVEFVNANTNMNLIVQRSADGSVKLIDGGTGQIYTYAQILDMTEEARKTVKNAAPSYDFKNGEMFDDAIKSRMNNDDKYEFTIEQKVSAINKLSTSSNEFFIQDGKLFVKSGKNGESREVSQDEVKLAKQLIVKEAQERSEPIDGINPPATDLPNIPVTREEAIQYIVDGNVQVKNAKNLDKAVKFRMNNEDKYEFTAEQKVAAVNKLTGNDRYSVQTSADGSKHLIDNETGHAYTPEQAESMAKEARTKIIAEAQKRAETTPPEGSLPPVENPEQPPVIEPDNEAVKKAVQNLASHGYSSQANIDTNAANIDELFNITADLREDLELQGARNMAAISARAFTTEEGEFSVGVGLGGSGSENAMAIGGAYQINANWSVNTTIAFDTGSNADYGVGAHYSW</sequence>
<keyword evidence="3" id="KW-1134">Transmembrane beta strand</keyword>
<dbReference type="SUPFAM" id="SSF54523">
    <property type="entry name" value="Pili subunits"/>
    <property type="match status" value="1"/>
</dbReference>
<keyword evidence="4" id="KW-0812">Transmembrane</keyword>
<keyword evidence="12" id="KW-1185">Reference proteome</keyword>
<evidence type="ECO:0000256" key="6">
    <source>
        <dbReference type="ARBA" id="ARBA00023136"/>
    </source>
</evidence>
<evidence type="ECO:0000256" key="8">
    <source>
        <dbReference type="SAM" id="MobiDB-lite"/>
    </source>
</evidence>
<organism evidence="11 12">
    <name type="scientific">Aliivibrio fischeri (strain ATCC 700601 / ES114)</name>
    <name type="common">Vibrio fischeri</name>
    <dbReference type="NCBI Taxonomy" id="312309"/>
    <lineage>
        <taxon>Bacteria</taxon>
        <taxon>Pseudomonadati</taxon>
        <taxon>Pseudomonadota</taxon>
        <taxon>Gammaproteobacteria</taxon>
        <taxon>Vibrionales</taxon>
        <taxon>Vibrionaceae</taxon>
        <taxon>Aliivibrio</taxon>
    </lineage>
</organism>
<dbReference type="GeneID" id="54165223"/>
<reference evidence="11 12" key="2">
    <citation type="journal article" date="2008" name="BMC Genomics">
        <title>Comparative genomics-based investigation of resequencing targets in Vibrio fischeri: focus on point miscalls and artefactual expansions.</title>
        <authorList>
            <person name="Mandel M.J."/>
            <person name="Stabb E.V."/>
            <person name="Ruby E.G."/>
        </authorList>
    </citation>
    <scope>NUCLEOTIDE SEQUENCE [LARGE SCALE GENOMIC DNA]</scope>
    <source>
        <strain evidence="12">ATCC 700601 / ES114</strain>
    </source>
</reference>
<dbReference type="InterPro" id="IPR045584">
    <property type="entry name" value="Pilin-like"/>
</dbReference>
<dbReference type="EnsemblBacteria" id="AAW86986">
    <property type="protein sequence ID" value="AAW86986"/>
    <property type="gene ID" value="VF_2491"/>
</dbReference>
<proteinExistence type="predicted"/>
<evidence type="ECO:0000259" key="10">
    <source>
        <dbReference type="Pfam" id="PF03895"/>
    </source>
</evidence>
<dbReference type="PATRIC" id="fig|312309.11.peg.2521"/>
<dbReference type="OrthoDB" id="5878940at2"/>
<feature type="signal peptide" evidence="9">
    <location>
        <begin position="1"/>
        <end position="20"/>
    </location>
</feature>
<reference evidence="11 12" key="1">
    <citation type="journal article" date="2005" name="Proc. Natl. Acad. Sci. U.S.A.">
        <title>Complete genome sequence of Vibrio fischeri: a symbiotic bacterium with pathogenic congeners.</title>
        <authorList>
            <person name="Ruby E.G."/>
            <person name="Urbanowski M."/>
            <person name="Campbell J."/>
            <person name="Dunn A."/>
            <person name="Faini M."/>
            <person name="Gunsalus R."/>
            <person name="Lostroh P."/>
            <person name="Lupp C."/>
            <person name="McCann J."/>
            <person name="Millikan D."/>
            <person name="Schaefer A."/>
            <person name="Stabb E."/>
            <person name="Stevens A."/>
            <person name="Visick K."/>
            <person name="Whistler C."/>
            <person name="Greenberg E.P."/>
        </authorList>
    </citation>
    <scope>NUCLEOTIDE SEQUENCE [LARGE SCALE GENOMIC DNA]</scope>
    <source>
        <strain evidence="12">ATCC 700601 / ES114</strain>
    </source>
</reference>
<protein>
    <recommendedName>
        <fullName evidence="10">Trimeric autotransporter adhesin YadA-like C-terminal membrane anchor domain-containing protein</fullName>
    </recommendedName>
</protein>
<evidence type="ECO:0000256" key="7">
    <source>
        <dbReference type="ARBA" id="ARBA00023237"/>
    </source>
</evidence>
<dbReference type="AlphaFoldDB" id="Q5E1W0"/>
<dbReference type="HOGENOM" id="CLU_629946_0_0_6"/>
<comment type="subcellular location">
    <subcellularLocation>
        <location evidence="2">Cell outer membrane</location>
    </subcellularLocation>
    <subcellularLocation>
        <location evidence="1">Cell surface</location>
    </subcellularLocation>
</comment>
<dbReference type="InterPro" id="IPR005594">
    <property type="entry name" value="YadA_C"/>
</dbReference>
<evidence type="ECO:0000256" key="4">
    <source>
        <dbReference type="ARBA" id="ARBA00022692"/>
    </source>
</evidence>
<feature type="chain" id="PRO_5004255259" description="Trimeric autotransporter adhesin YadA-like C-terminal membrane anchor domain-containing protein" evidence="9">
    <location>
        <begin position="21"/>
        <end position="435"/>
    </location>
</feature>
<dbReference type="KEGG" id="vfi:VF_2491"/>
<evidence type="ECO:0000256" key="9">
    <source>
        <dbReference type="SAM" id="SignalP"/>
    </source>
</evidence>
<accession>Q5E1W0</accession>
<dbReference type="EMBL" id="CP000020">
    <property type="protein sequence ID" value="AAW86986.1"/>
    <property type="molecule type" value="Genomic_DNA"/>
</dbReference>
<dbReference type="Proteomes" id="UP000000537">
    <property type="component" value="Chromosome I"/>
</dbReference>
<gene>
    <name evidence="11" type="ordered locus">VF_2491</name>
</gene>
<keyword evidence="5 9" id="KW-0732">Signal</keyword>
<dbReference type="GO" id="GO:0009986">
    <property type="term" value="C:cell surface"/>
    <property type="evidence" value="ECO:0007669"/>
    <property type="project" value="UniProtKB-SubCell"/>
</dbReference>
<name>Q5E1W0_ALIF1</name>
<keyword evidence="7" id="KW-0998">Cell outer membrane</keyword>
<evidence type="ECO:0000256" key="5">
    <source>
        <dbReference type="ARBA" id="ARBA00022729"/>
    </source>
</evidence>
<dbReference type="Gene3D" id="3.30.1300.30">
    <property type="entry name" value="GSPII I/J protein-like"/>
    <property type="match status" value="1"/>
</dbReference>
<evidence type="ECO:0000256" key="1">
    <source>
        <dbReference type="ARBA" id="ARBA00004241"/>
    </source>
</evidence>
<evidence type="ECO:0000313" key="11">
    <source>
        <dbReference type="EMBL" id="AAW86986.1"/>
    </source>
</evidence>
<feature type="region of interest" description="Disordered" evidence="8">
    <location>
        <begin position="293"/>
        <end position="312"/>
    </location>
</feature>
<evidence type="ECO:0000256" key="3">
    <source>
        <dbReference type="ARBA" id="ARBA00022452"/>
    </source>
</evidence>
<dbReference type="Pfam" id="PF03895">
    <property type="entry name" value="YadA_anchor"/>
    <property type="match status" value="1"/>
</dbReference>
<feature type="domain" description="Trimeric autotransporter adhesin YadA-like C-terminal membrane anchor" evidence="10">
    <location>
        <begin position="380"/>
        <end position="435"/>
    </location>
</feature>
<keyword evidence="6" id="KW-0472">Membrane</keyword>